<evidence type="ECO:0000313" key="2">
    <source>
        <dbReference type="EMBL" id="MCC1483550.1"/>
    </source>
</evidence>
<reference evidence="3" key="1">
    <citation type="submission" date="2021-03" db="EMBL/GenBank/DDBJ databases">
        <title>Genome of Cognatishimia sp. F0-27.</title>
        <authorList>
            <person name="Ping X."/>
        </authorList>
    </citation>
    <scope>NUCLEOTIDE SEQUENCE [LARGE SCALE GENOMIC DNA]</scope>
    <source>
        <strain evidence="3">E313</strain>
    </source>
</reference>
<dbReference type="Gene3D" id="2.40.160.20">
    <property type="match status" value="1"/>
</dbReference>
<feature type="chain" id="PRO_5047095466" evidence="1">
    <location>
        <begin position="25"/>
        <end position="218"/>
    </location>
</feature>
<accession>A0ABS8EK16</accession>
<reference evidence="3" key="2">
    <citation type="submission" date="2023-07" db="EMBL/GenBank/DDBJ databases">
        <title>Genome of Winogradskyella sp. E313.</title>
        <authorList>
            <person name="Zhou Y."/>
        </authorList>
    </citation>
    <scope>NUCLEOTIDE SEQUENCE [LARGE SCALE GENOMIC DNA]</scope>
    <source>
        <strain evidence="3">E313</strain>
    </source>
</reference>
<sequence>MQRNLFFLSLILCALLLPSTKANAQFNPLGRDNTVIGLDRQNGAIIMTALGVGAYFLTKNVPEENKAKFYQLHFAFFEGDGYNVYMQNFGIEREYSHWFSLRAEGNIQEFIREANSSDDTFGVGFKLYSRYTLFGNKNISPFFEYGAGLFTALKQFPFDGSRFTFNLTYAVGLEFTLANQNKIRADYNFIHHSNANIGRSNPGFDANGVSLSFSWVIK</sequence>
<keyword evidence="2" id="KW-0378">Hydrolase</keyword>
<dbReference type="InterPro" id="IPR011250">
    <property type="entry name" value="OMP/PagP_B-barrel"/>
</dbReference>
<evidence type="ECO:0000313" key="3">
    <source>
        <dbReference type="Proteomes" id="UP000778797"/>
    </source>
</evidence>
<keyword evidence="3" id="KW-1185">Reference proteome</keyword>
<dbReference type="EMBL" id="JAFMPT010000003">
    <property type="protein sequence ID" value="MCC1483550.1"/>
    <property type="molecule type" value="Genomic_DNA"/>
</dbReference>
<keyword evidence="1" id="KW-0732">Signal</keyword>
<organism evidence="2 3">
    <name type="scientific">Winogradskyella immobilis</name>
    <dbReference type="NCBI Taxonomy" id="2816852"/>
    <lineage>
        <taxon>Bacteria</taxon>
        <taxon>Pseudomonadati</taxon>
        <taxon>Bacteroidota</taxon>
        <taxon>Flavobacteriia</taxon>
        <taxon>Flavobacteriales</taxon>
        <taxon>Flavobacteriaceae</taxon>
        <taxon>Winogradskyella</taxon>
    </lineage>
</organism>
<feature type="signal peptide" evidence="1">
    <location>
        <begin position="1"/>
        <end position="24"/>
    </location>
</feature>
<gene>
    <name evidence="2" type="ORF">J1C55_03010</name>
</gene>
<dbReference type="Pfam" id="PF09411">
    <property type="entry name" value="PagL"/>
    <property type="match status" value="1"/>
</dbReference>
<dbReference type="RefSeq" id="WP_227476003.1">
    <property type="nucleotide sequence ID" value="NZ_JAFMPT010000003.1"/>
</dbReference>
<evidence type="ECO:0000256" key="1">
    <source>
        <dbReference type="SAM" id="SignalP"/>
    </source>
</evidence>
<protein>
    <submittedName>
        <fullName evidence="2">Acyloxyacyl hydrolase</fullName>
    </submittedName>
</protein>
<comment type="caution">
    <text evidence="2">The sequence shown here is derived from an EMBL/GenBank/DDBJ whole genome shotgun (WGS) entry which is preliminary data.</text>
</comment>
<dbReference type="GO" id="GO:0016787">
    <property type="term" value="F:hydrolase activity"/>
    <property type="evidence" value="ECO:0007669"/>
    <property type="project" value="UniProtKB-KW"/>
</dbReference>
<proteinExistence type="predicted"/>
<dbReference type="InterPro" id="IPR018550">
    <property type="entry name" value="Lipid-A_deacylase-rel"/>
</dbReference>
<name>A0ABS8EK16_9FLAO</name>
<dbReference type="Proteomes" id="UP000778797">
    <property type="component" value="Unassembled WGS sequence"/>
</dbReference>
<dbReference type="SUPFAM" id="SSF56925">
    <property type="entry name" value="OMPA-like"/>
    <property type="match status" value="1"/>
</dbReference>